<accession>A0ABY0RXR0</accession>
<dbReference type="Proteomes" id="UP000182654">
    <property type="component" value="Chromosome I"/>
</dbReference>
<proteinExistence type="predicted"/>
<reference evidence="1 2" key="1">
    <citation type="submission" date="2016-10" db="EMBL/GenBank/DDBJ databases">
        <authorList>
            <person name="Varghese N."/>
            <person name="Submissions S."/>
        </authorList>
    </citation>
    <scope>NUCLEOTIDE SEQUENCE [LARGE SCALE GENOMIC DNA]</scope>
    <source>
        <strain evidence="1 2">BS2774</strain>
    </source>
</reference>
<dbReference type="EMBL" id="LT629708">
    <property type="protein sequence ID" value="SDO60517.1"/>
    <property type="molecule type" value="Genomic_DNA"/>
</dbReference>
<evidence type="ECO:0000313" key="1">
    <source>
        <dbReference type="EMBL" id="SDO60517.1"/>
    </source>
</evidence>
<protein>
    <recommendedName>
        <fullName evidence="3">KAP NTPase domain-containing protein</fullName>
    </recommendedName>
</protein>
<dbReference type="RefSeq" id="WP_130898108.1">
    <property type="nucleotide sequence ID" value="NZ_LT629708.1"/>
</dbReference>
<name>A0ABY0RXR0_9PSED</name>
<dbReference type="InterPro" id="IPR027417">
    <property type="entry name" value="P-loop_NTPase"/>
</dbReference>
<evidence type="ECO:0008006" key="3">
    <source>
        <dbReference type="Google" id="ProtNLM"/>
    </source>
</evidence>
<dbReference type="Gene3D" id="3.40.50.300">
    <property type="entry name" value="P-loop containing nucleotide triphosphate hydrolases"/>
    <property type="match status" value="1"/>
</dbReference>
<gene>
    <name evidence="1" type="ORF">SAMN04490184_0969</name>
</gene>
<evidence type="ECO:0000313" key="2">
    <source>
        <dbReference type="Proteomes" id="UP000182654"/>
    </source>
</evidence>
<dbReference type="SUPFAM" id="SSF52540">
    <property type="entry name" value="P-loop containing nucleoside triphosphate hydrolases"/>
    <property type="match status" value="1"/>
</dbReference>
<organism evidence="1 2">
    <name type="scientific">Pseudomonas extremorientalis</name>
    <dbReference type="NCBI Taxonomy" id="169669"/>
    <lineage>
        <taxon>Bacteria</taxon>
        <taxon>Pseudomonadati</taxon>
        <taxon>Pseudomonadota</taxon>
        <taxon>Gammaproteobacteria</taxon>
        <taxon>Pseudomonadales</taxon>
        <taxon>Pseudomonadaceae</taxon>
        <taxon>Pseudomonas</taxon>
    </lineage>
</organism>
<keyword evidence="2" id="KW-1185">Reference proteome</keyword>
<sequence length="608" mass="69271">MNDENLHGLNETHETSHLKEYLDYYKTLSSPGYGVLVTGDWGSGKTHQVTQILKKDEIYYISLFGTQTTEEIYSTVYAKMHPTLAITKGLANSTDGAGAGPVNVGGLVAGLANALIREHVKNDRILVFDDLERSKIATNDLLGIFNKYLEHHQCRVVVLAHDKKIADSFIGSKEKVFGQTIVITPKTSEAFDSFVKNIKSTDTAAIINKLKSVILDIFHESETYSLRILKHSIEDLTRLLNLLAPKHKAHEVALAELSSLFVALSLEIRAGRLVGTDLVDRANTIFRHKMASTRDFTTPRPSIYNAAERYNSIDLGNRILNDDILIRMLTKGIYSEPLLHASLNESLYFTKAADLPAWKVFMKFDELSESESRDAAEKLISQFDEREITTPGEMFHLFAFRFLLSEMTIINRSLDEVEDECKKYIDDLLTQNKVKPLRGDIHHSGTSYSNIYDNYASWVEDSYKPHFFRINDYFRDIERQATIKSYPEFSKILTNLISTDGAKFAEKVSHTNSGNNDYATIDIMPCINASDFVQEWMGSPAKHWRHISRGIEQRYSSGQLSGTLKTEKPWLVEVMRLIDREHEKATQFRKKRISRIWSTDFRDLVNQS</sequence>